<dbReference type="Proteomes" id="UP000054270">
    <property type="component" value="Unassembled WGS sequence"/>
</dbReference>
<keyword evidence="2" id="KW-1185">Reference proteome</keyword>
<accession>A0A0D2PK60</accession>
<sequence>MHFPHLRVGTARHWSTAQHKLLALKDCKFKAIRAGPSRERTPRDRGAGVRRLARGVRLPRSGRGNIETMILRCPVRARLLECGIRSAYGCVCLELTNGYACTQARQKYARSVLDIVVQRCCCRRASEHARRGGGESSSTECTRFRTERAHSLFTGVTAIGGR</sequence>
<dbReference type="EMBL" id="KN817568">
    <property type="protein sequence ID" value="KJA20360.1"/>
    <property type="molecule type" value="Genomic_DNA"/>
</dbReference>
<reference evidence="2" key="1">
    <citation type="submission" date="2014-04" db="EMBL/GenBank/DDBJ databases">
        <title>Evolutionary Origins and Diversification of the Mycorrhizal Mutualists.</title>
        <authorList>
            <consortium name="DOE Joint Genome Institute"/>
            <consortium name="Mycorrhizal Genomics Consortium"/>
            <person name="Kohler A."/>
            <person name="Kuo A."/>
            <person name="Nagy L.G."/>
            <person name="Floudas D."/>
            <person name="Copeland A."/>
            <person name="Barry K.W."/>
            <person name="Cichocki N."/>
            <person name="Veneault-Fourrey C."/>
            <person name="LaButti K."/>
            <person name="Lindquist E.A."/>
            <person name="Lipzen A."/>
            <person name="Lundell T."/>
            <person name="Morin E."/>
            <person name="Murat C."/>
            <person name="Riley R."/>
            <person name="Ohm R."/>
            <person name="Sun H."/>
            <person name="Tunlid A."/>
            <person name="Henrissat B."/>
            <person name="Grigoriev I.V."/>
            <person name="Hibbett D.S."/>
            <person name="Martin F."/>
        </authorList>
    </citation>
    <scope>NUCLEOTIDE SEQUENCE [LARGE SCALE GENOMIC DNA]</scope>
    <source>
        <strain evidence="2">FD-334 SS-4</strain>
    </source>
</reference>
<name>A0A0D2PK60_HYPSF</name>
<evidence type="ECO:0000313" key="2">
    <source>
        <dbReference type="Proteomes" id="UP000054270"/>
    </source>
</evidence>
<organism evidence="1 2">
    <name type="scientific">Hypholoma sublateritium (strain FD-334 SS-4)</name>
    <dbReference type="NCBI Taxonomy" id="945553"/>
    <lineage>
        <taxon>Eukaryota</taxon>
        <taxon>Fungi</taxon>
        <taxon>Dikarya</taxon>
        <taxon>Basidiomycota</taxon>
        <taxon>Agaricomycotina</taxon>
        <taxon>Agaricomycetes</taxon>
        <taxon>Agaricomycetidae</taxon>
        <taxon>Agaricales</taxon>
        <taxon>Agaricineae</taxon>
        <taxon>Strophariaceae</taxon>
        <taxon>Hypholoma</taxon>
    </lineage>
</organism>
<evidence type="ECO:0000313" key="1">
    <source>
        <dbReference type="EMBL" id="KJA20360.1"/>
    </source>
</evidence>
<proteinExistence type="predicted"/>
<gene>
    <name evidence="1" type="ORF">HYPSUDRAFT_817634</name>
</gene>
<protein>
    <submittedName>
        <fullName evidence="1">Uncharacterized protein</fullName>
    </submittedName>
</protein>
<dbReference type="AlphaFoldDB" id="A0A0D2PK60"/>